<keyword evidence="4" id="KW-1133">Transmembrane helix</keyword>
<evidence type="ECO:0000256" key="2">
    <source>
        <dbReference type="ARBA" id="ARBA00022737"/>
    </source>
</evidence>
<keyword evidence="4" id="KW-0812">Transmembrane</keyword>
<dbReference type="PANTHER" id="PTHR46093:SF18">
    <property type="entry name" value="FIBRONECTIN TYPE-III DOMAIN-CONTAINING PROTEIN"/>
    <property type="match status" value="1"/>
</dbReference>
<evidence type="ECO:0008006" key="8">
    <source>
        <dbReference type="Google" id="ProtNLM"/>
    </source>
</evidence>
<evidence type="ECO:0000256" key="5">
    <source>
        <dbReference type="SAM" id="SignalP"/>
    </source>
</evidence>
<dbReference type="InterPro" id="IPR006652">
    <property type="entry name" value="Kelch_1"/>
</dbReference>
<feature type="region of interest" description="Disordered" evidence="3">
    <location>
        <begin position="517"/>
        <end position="557"/>
    </location>
</feature>
<keyword evidence="7" id="KW-1185">Reference proteome</keyword>
<feature type="compositionally biased region" description="Polar residues" evidence="3">
    <location>
        <begin position="518"/>
        <end position="532"/>
    </location>
</feature>
<feature type="transmembrane region" description="Helical" evidence="4">
    <location>
        <begin position="359"/>
        <end position="380"/>
    </location>
</feature>
<dbReference type="AlphaFoldDB" id="A0A9P6SYU0"/>
<organism evidence="6 7">
    <name type="scientific">Entomortierella chlamydospora</name>
    <dbReference type="NCBI Taxonomy" id="101097"/>
    <lineage>
        <taxon>Eukaryota</taxon>
        <taxon>Fungi</taxon>
        <taxon>Fungi incertae sedis</taxon>
        <taxon>Mucoromycota</taxon>
        <taxon>Mortierellomycotina</taxon>
        <taxon>Mortierellomycetes</taxon>
        <taxon>Mortierellales</taxon>
        <taxon>Mortierellaceae</taxon>
        <taxon>Entomortierella</taxon>
    </lineage>
</organism>
<evidence type="ECO:0000256" key="4">
    <source>
        <dbReference type="SAM" id="Phobius"/>
    </source>
</evidence>
<protein>
    <recommendedName>
        <fullName evidence="8">Galactose oxidase</fullName>
    </recommendedName>
</protein>
<dbReference type="EMBL" id="JAAAID010001012">
    <property type="protein sequence ID" value="KAG0012259.1"/>
    <property type="molecule type" value="Genomic_DNA"/>
</dbReference>
<comment type="caution">
    <text evidence="6">The sequence shown here is derived from an EMBL/GenBank/DDBJ whole genome shotgun (WGS) entry which is preliminary data.</text>
</comment>
<feature type="chain" id="PRO_5040125060" description="Galactose oxidase" evidence="5">
    <location>
        <begin position="32"/>
        <end position="557"/>
    </location>
</feature>
<reference evidence="6" key="1">
    <citation type="journal article" date="2020" name="Fungal Divers.">
        <title>Resolving the Mortierellaceae phylogeny through synthesis of multi-gene phylogenetics and phylogenomics.</title>
        <authorList>
            <person name="Vandepol N."/>
            <person name="Liber J."/>
            <person name="Desiro A."/>
            <person name="Na H."/>
            <person name="Kennedy M."/>
            <person name="Barry K."/>
            <person name="Grigoriev I.V."/>
            <person name="Miller A.N."/>
            <person name="O'Donnell K."/>
            <person name="Stajich J.E."/>
            <person name="Bonito G."/>
        </authorList>
    </citation>
    <scope>NUCLEOTIDE SEQUENCE</scope>
    <source>
        <strain evidence="6">NRRL 2769</strain>
    </source>
</reference>
<keyword evidence="1" id="KW-0880">Kelch repeat</keyword>
<dbReference type="SUPFAM" id="SSF50965">
    <property type="entry name" value="Galactose oxidase, central domain"/>
    <property type="match status" value="1"/>
</dbReference>
<dbReference type="Proteomes" id="UP000703661">
    <property type="component" value="Unassembled WGS sequence"/>
</dbReference>
<sequence length="557" mass="59268">MNANKTTTPWRKRLSLAKALALVALISVTHAQSPPVSSRRMGFTMLDDTLYIEGGFDTDTSSQFNALDLSTSWSTDSPAWRNLKSGQSTSHLALTPISSASNGGAKGSLMAIGGMESPAFYSMFDIDAGTWTNLTIKAPYVSLEGQSAVSDPNTGLIYILGGVGINNTVYNQLTVYDPKAKNTVSQQTSSAAASIIDQGAVWSTTRNTIITFGGTRAPPADPKGLGTGDLNEYDPSSKSWKIMSTTGDIPPSRLDHCMAASSDGSKIVVFGGTAGDSTYFNTIYILDVKSGKWKQGQSAPVARTRMSCAFHSYQFIAWGGSSGANRATMLNNLPVVYNLNKNSWTDNYNADEVEKKTPVGAIVGVIFGVLIVAGGGFFFYKRQQRKKQENDAYYNDAVAAAAVTSCEDDNVKVLADEIYIGYDNSSGFSGYGNEYPLSNVSTGSPLGSEKYGNSYSPSTNPYSPSPTYYGGALIGTPIIQSPSAAFVAHQNPFVSPEDYYPPASNIQNPYQQYQQPSATNYAGSQSPSTGARSPQVIPDSTTTTTTTSGGYIPPPPM</sequence>
<keyword evidence="2" id="KW-0677">Repeat</keyword>
<dbReference type="InterPro" id="IPR015915">
    <property type="entry name" value="Kelch-typ_b-propeller"/>
</dbReference>
<evidence type="ECO:0000313" key="6">
    <source>
        <dbReference type="EMBL" id="KAG0012259.1"/>
    </source>
</evidence>
<feature type="signal peptide" evidence="5">
    <location>
        <begin position="1"/>
        <end position="31"/>
    </location>
</feature>
<dbReference type="PANTHER" id="PTHR46093">
    <property type="entry name" value="ACYL-COA-BINDING DOMAIN-CONTAINING PROTEIN 5"/>
    <property type="match status" value="1"/>
</dbReference>
<gene>
    <name evidence="6" type="ORF">BGZ80_000094</name>
</gene>
<evidence type="ECO:0000256" key="3">
    <source>
        <dbReference type="SAM" id="MobiDB-lite"/>
    </source>
</evidence>
<dbReference type="Pfam" id="PF24681">
    <property type="entry name" value="Kelch_KLHDC2_KLHL20_DRC7"/>
    <property type="match status" value="1"/>
</dbReference>
<keyword evidence="5" id="KW-0732">Signal</keyword>
<evidence type="ECO:0000313" key="7">
    <source>
        <dbReference type="Proteomes" id="UP000703661"/>
    </source>
</evidence>
<dbReference type="InterPro" id="IPR011043">
    <property type="entry name" value="Gal_Oxase/kelch_b-propeller"/>
</dbReference>
<dbReference type="Gene3D" id="2.120.10.80">
    <property type="entry name" value="Kelch-type beta propeller"/>
    <property type="match status" value="2"/>
</dbReference>
<dbReference type="SMART" id="SM00612">
    <property type="entry name" value="Kelch"/>
    <property type="match status" value="1"/>
</dbReference>
<accession>A0A9P6SYU0</accession>
<proteinExistence type="predicted"/>
<keyword evidence="4" id="KW-0472">Membrane</keyword>
<name>A0A9P6SYU0_9FUNG</name>
<evidence type="ECO:0000256" key="1">
    <source>
        <dbReference type="ARBA" id="ARBA00022441"/>
    </source>
</evidence>